<feature type="transmembrane region" description="Helical" evidence="8">
    <location>
        <begin position="127"/>
        <end position="150"/>
    </location>
</feature>
<keyword evidence="6" id="KW-0675">Receptor</keyword>
<gene>
    <name evidence="11" type="ORF">EDS130_LOCUS15490</name>
    <name evidence="10" type="ORF">XAT740_LOCUS13673</name>
</gene>
<evidence type="ECO:0000256" key="8">
    <source>
        <dbReference type="SAM" id="Phobius"/>
    </source>
</evidence>
<keyword evidence="3 8" id="KW-1133">Transmembrane helix</keyword>
<evidence type="ECO:0000256" key="2">
    <source>
        <dbReference type="ARBA" id="ARBA00022692"/>
    </source>
</evidence>
<reference evidence="10" key="1">
    <citation type="submission" date="2021-02" db="EMBL/GenBank/DDBJ databases">
        <authorList>
            <person name="Nowell W R."/>
        </authorList>
    </citation>
    <scope>NUCLEOTIDE SEQUENCE</scope>
</reference>
<proteinExistence type="predicted"/>
<dbReference type="EMBL" id="CAJNOR010000799">
    <property type="protein sequence ID" value="CAF1010098.1"/>
    <property type="molecule type" value="Genomic_DNA"/>
</dbReference>
<dbReference type="EMBL" id="CAJNOJ010000065">
    <property type="protein sequence ID" value="CAF1012945.1"/>
    <property type="molecule type" value="Genomic_DNA"/>
</dbReference>
<evidence type="ECO:0000256" key="4">
    <source>
        <dbReference type="ARBA" id="ARBA00023040"/>
    </source>
</evidence>
<dbReference type="Proteomes" id="UP000663852">
    <property type="component" value="Unassembled WGS sequence"/>
</dbReference>
<sequence length="347" mass="39119">MSTSLVGVQQAMSLYGLSTFLVFGTVGNILLICILVQRTHRQNSCSLYLLSATIVNLILIECILPAAVFSGKYVDPQNVSLTWCKIRSYLFNALLMLYRWYKMAACVDRAAMCNRRAWIRSFSQARVACRVILGITIVWLIIPIHLGLFFRIENGRCIPESGLYAKLFSAYSIIISGWSPPIIMAIFGIISYQNLKKVRARIHSTHIAEQNTVVNVIAPGKQRMGNRDQQLIILLMCEVLLYVSTNLLYSINITYSAITSNDQKTSERIRIESFISYFSTPFLIIINNCAPFYLYLCVSSKFRKDVRNLFSACFCCLRPNSLIAVDPRSKATAMVAINPAASISRQQ</sequence>
<keyword evidence="4" id="KW-0297">G-protein coupled receptor</keyword>
<protein>
    <recommendedName>
        <fullName evidence="9">G-protein coupled receptors family 1 profile domain-containing protein</fullName>
    </recommendedName>
</protein>
<evidence type="ECO:0000313" key="10">
    <source>
        <dbReference type="EMBL" id="CAF1010098.1"/>
    </source>
</evidence>
<keyword evidence="2 8" id="KW-0812">Transmembrane</keyword>
<feature type="transmembrane region" description="Helical" evidence="8">
    <location>
        <begin position="89"/>
        <end position="107"/>
    </location>
</feature>
<keyword evidence="5 8" id="KW-0472">Membrane</keyword>
<feature type="transmembrane region" description="Helical" evidence="8">
    <location>
        <begin position="47"/>
        <end position="69"/>
    </location>
</feature>
<evidence type="ECO:0000256" key="3">
    <source>
        <dbReference type="ARBA" id="ARBA00022989"/>
    </source>
</evidence>
<dbReference type="PANTHER" id="PTHR45695">
    <property type="entry name" value="LEUCOKININ RECEPTOR-RELATED"/>
    <property type="match status" value="1"/>
</dbReference>
<dbReference type="Proteomes" id="UP000663828">
    <property type="component" value="Unassembled WGS sequence"/>
</dbReference>
<accession>A0A814HIG9</accession>
<dbReference type="PANTHER" id="PTHR45695:SF9">
    <property type="entry name" value="LEUCOKININ RECEPTOR"/>
    <property type="match status" value="1"/>
</dbReference>
<dbReference type="GO" id="GO:0004930">
    <property type="term" value="F:G protein-coupled receptor activity"/>
    <property type="evidence" value="ECO:0007669"/>
    <property type="project" value="UniProtKB-KW"/>
</dbReference>
<evidence type="ECO:0000256" key="5">
    <source>
        <dbReference type="ARBA" id="ARBA00023136"/>
    </source>
</evidence>
<feature type="domain" description="G-protein coupled receptors family 1 profile" evidence="9">
    <location>
        <begin position="27"/>
        <end position="295"/>
    </location>
</feature>
<evidence type="ECO:0000259" key="9">
    <source>
        <dbReference type="PROSITE" id="PS50262"/>
    </source>
</evidence>
<evidence type="ECO:0000313" key="11">
    <source>
        <dbReference type="EMBL" id="CAF1012945.1"/>
    </source>
</evidence>
<evidence type="ECO:0000256" key="7">
    <source>
        <dbReference type="ARBA" id="ARBA00023224"/>
    </source>
</evidence>
<comment type="caution">
    <text evidence="10">The sequence shown here is derived from an EMBL/GenBank/DDBJ whole genome shotgun (WGS) entry which is preliminary data.</text>
</comment>
<organism evidence="10 12">
    <name type="scientific">Adineta ricciae</name>
    <name type="common">Rotifer</name>
    <dbReference type="NCBI Taxonomy" id="249248"/>
    <lineage>
        <taxon>Eukaryota</taxon>
        <taxon>Metazoa</taxon>
        <taxon>Spiralia</taxon>
        <taxon>Gnathifera</taxon>
        <taxon>Rotifera</taxon>
        <taxon>Eurotatoria</taxon>
        <taxon>Bdelloidea</taxon>
        <taxon>Adinetida</taxon>
        <taxon>Adinetidae</taxon>
        <taxon>Adineta</taxon>
    </lineage>
</organism>
<feature type="transmembrane region" description="Helical" evidence="8">
    <location>
        <begin position="170"/>
        <end position="192"/>
    </location>
</feature>
<dbReference type="SUPFAM" id="SSF81321">
    <property type="entry name" value="Family A G protein-coupled receptor-like"/>
    <property type="match status" value="1"/>
</dbReference>
<dbReference type="Gene3D" id="1.20.1070.10">
    <property type="entry name" value="Rhodopsin 7-helix transmembrane proteins"/>
    <property type="match status" value="1"/>
</dbReference>
<comment type="subcellular location">
    <subcellularLocation>
        <location evidence="1">Membrane</location>
        <topology evidence="1">Multi-pass membrane protein</topology>
    </subcellularLocation>
</comment>
<feature type="transmembrane region" description="Helical" evidence="8">
    <location>
        <begin position="275"/>
        <end position="298"/>
    </location>
</feature>
<feature type="transmembrane region" description="Helical" evidence="8">
    <location>
        <begin position="231"/>
        <end position="255"/>
    </location>
</feature>
<name>A0A814HIG9_ADIRI</name>
<keyword evidence="7" id="KW-0807">Transducer</keyword>
<evidence type="ECO:0000256" key="1">
    <source>
        <dbReference type="ARBA" id="ARBA00004141"/>
    </source>
</evidence>
<evidence type="ECO:0000313" key="12">
    <source>
        <dbReference type="Proteomes" id="UP000663828"/>
    </source>
</evidence>
<keyword evidence="12" id="KW-1185">Reference proteome</keyword>
<dbReference type="InterPro" id="IPR017452">
    <property type="entry name" value="GPCR_Rhodpsn_7TM"/>
</dbReference>
<feature type="transmembrane region" description="Helical" evidence="8">
    <location>
        <begin position="12"/>
        <end position="35"/>
    </location>
</feature>
<dbReference type="PROSITE" id="PS50262">
    <property type="entry name" value="G_PROTEIN_RECEP_F1_2"/>
    <property type="match status" value="1"/>
</dbReference>
<dbReference type="GO" id="GO:0005886">
    <property type="term" value="C:plasma membrane"/>
    <property type="evidence" value="ECO:0007669"/>
    <property type="project" value="TreeGrafter"/>
</dbReference>
<evidence type="ECO:0000256" key="6">
    <source>
        <dbReference type="ARBA" id="ARBA00023170"/>
    </source>
</evidence>
<dbReference type="AlphaFoldDB" id="A0A814HIG9"/>